<dbReference type="GO" id="GO:0008168">
    <property type="term" value="F:methyltransferase activity"/>
    <property type="evidence" value="ECO:0007669"/>
    <property type="project" value="UniProtKB-KW"/>
</dbReference>
<proteinExistence type="predicted"/>
<reference evidence="2" key="1">
    <citation type="submission" date="2023-07" db="EMBL/GenBank/DDBJ databases">
        <title>Christiangramia sp. SM2212., a novel bacterium of the family Flavobacteriaceae isolated from the sea sediment.</title>
        <authorList>
            <person name="Wang J."/>
            <person name="Zhang X."/>
        </authorList>
    </citation>
    <scope>NUCLEOTIDE SEQUENCE [LARGE SCALE GENOMIC DNA]</scope>
    <source>
        <strain evidence="2">SM2212</strain>
    </source>
</reference>
<keyword evidence="1" id="KW-0489">Methyltransferase</keyword>
<accession>A0ABU1EN71</accession>
<comment type="caution">
    <text evidence="1">The sequence shown here is derived from an EMBL/GenBank/DDBJ whole genome shotgun (WGS) entry which is preliminary data.</text>
</comment>
<dbReference type="Proteomes" id="UP001257234">
    <property type="component" value="Unassembled WGS sequence"/>
</dbReference>
<organism evidence="1 2">
    <name type="scientific">Christiangramia sediminicola</name>
    <dbReference type="NCBI Taxonomy" id="3073267"/>
    <lineage>
        <taxon>Bacteria</taxon>
        <taxon>Pseudomonadati</taxon>
        <taxon>Bacteroidota</taxon>
        <taxon>Flavobacteriia</taxon>
        <taxon>Flavobacteriales</taxon>
        <taxon>Flavobacteriaceae</taxon>
        <taxon>Christiangramia</taxon>
    </lineage>
</organism>
<dbReference type="Gene3D" id="3.40.50.150">
    <property type="entry name" value="Vaccinia Virus protein VP39"/>
    <property type="match status" value="1"/>
</dbReference>
<evidence type="ECO:0000313" key="2">
    <source>
        <dbReference type="Proteomes" id="UP001257234"/>
    </source>
</evidence>
<protein>
    <submittedName>
        <fullName evidence="1">Class I SAM-dependent methyltransferase</fullName>
        <ecNumber evidence="1">2.1.1.-</ecNumber>
    </submittedName>
</protein>
<name>A0ABU1EN71_9FLAO</name>
<dbReference type="Pfam" id="PF13489">
    <property type="entry name" value="Methyltransf_23"/>
    <property type="match status" value="1"/>
</dbReference>
<dbReference type="EC" id="2.1.1.-" evidence="1"/>
<keyword evidence="1" id="KW-0808">Transferase</keyword>
<gene>
    <name evidence="1" type="ORF">RE431_04250</name>
</gene>
<sequence length="208" mass="24525">MPCSLCNSTTRNFQFVKDRSYVQCTGCKAIFLSSEYHLSPKAEKQRYSLHNNDVEDIGYIQFVQPVIDRIKLDFDTESLGLDFGCGTGPVIASQLKLSGYNLKLYDPYFEPDKEVFKGKFDFIVCCEVMEHFQDPLKEFRLLRSILQTEGKLYCKTEVWDDAIDFQNWHYKNDLTHVIFYNKETLNWLKQNFEFSKLEIEKDYMVFTA</sequence>
<dbReference type="InterPro" id="IPR029063">
    <property type="entry name" value="SAM-dependent_MTases_sf"/>
</dbReference>
<dbReference type="GO" id="GO:0032259">
    <property type="term" value="P:methylation"/>
    <property type="evidence" value="ECO:0007669"/>
    <property type="project" value="UniProtKB-KW"/>
</dbReference>
<dbReference type="EMBL" id="JAVJIU010000002">
    <property type="protein sequence ID" value="MDR5589835.1"/>
    <property type="molecule type" value="Genomic_DNA"/>
</dbReference>
<keyword evidence="2" id="KW-1185">Reference proteome</keyword>
<dbReference type="SUPFAM" id="SSF53335">
    <property type="entry name" value="S-adenosyl-L-methionine-dependent methyltransferases"/>
    <property type="match status" value="1"/>
</dbReference>
<dbReference type="RefSeq" id="WP_309560724.1">
    <property type="nucleotide sequence ID" value="NZ_JAVJIU010000002.1"/>
</dbReference>
<evidence type="ECO:0000313" key="1">
    <source>
        <dbReference type="EMBL" id="MDR5589835.1"/>
    </source>
</evidence>